<dbReference type="AlphaFoldDB" id="A0A562UT40"/>
<proteinExistence type="predicted"/>
<name>A0A562UT40_9SPHN</name>
<gene>
    <name evidence="2" type="ORF">JN10_0396</name>
</gene>
<comment type="caution">
    <text evidence="2">The sequence shown here is derived from an EMBL/GenBank/DDBJ whole genome shotgun (WGS) entry which is preliminary data.</text>
</comment>
<feature type="chain" id="PRO_5022051842" evidence="1">
    <location>
        <begin position="27"/>
        <end position="170"/>
    </location>
</feature>
<evidence type="ECO:0000313" key="3">
    <source>
        <dbReference type="Proteomes" id="UP000320547"/>
    </source>
</evidence>
<dbReference type="EMBL" id="VLLK01000001">
    <property type="protein sequence ID" value="TWJ08780.1"/>
    <property type="molecule type" value="Genomic_DNA"/>
</dbReference>
<accession>A0A562UT40</accession>
<dbReference type="InterPro" id="IPR018673">
    <property type="entry name" value="DUF2141"/>
</dbReference>
<sequence length="170" mass="18170">MRSGMITAGIALAAATIAPVTATAWAQNAAPVTYRQEISNNMRACAPGGGPAVRVTVAGIKSSEGKIRVQSYRGVKSDWLERGKWIHRIEAPAREGNMVFCMPVPRAGIYGIAVRHDVNGNGSTDITSDGGAMSNNPSINIFNLGKPSYRKTAFEIGEGVTSIRINMRYM</sequence>
<keyword evidence="1" id="KW-0732">Signal</keyword>
<protein>
    <submittedName>
        <fullName evidence="2">Uncharacterized protein (DUF2141 family)</fullName>
    </submittedName>
</protein>
<dbReference type="STRING" id="476157.GCA_001663155_00347"/>
<keyword evidence="3" id="KW-1185">Reference proteome</keyword>
<organism evidence="2 3">
    <name type="scientific">Altererythrobacter ishigakiensis</name>
    <dbReference type="NCBI Taxonomy" id="476157"/>
    <lineage>
        <taxon>Bacteria</taxon>
        <taxon>Pseudomonadati</taxon>
        <taxon>Pseudomonadota</taxon>
        <taxon>Alphaproteobacteria</taxon>
        <taxon>Sphingomonadales</taxon>
        <taxon>Erythrobacteraceae</taxon>
        <taxon>Altererythrobacter</taxon>
    </lineage>
</organism>
<dbReference type="Pfam" id="PF09912">
    <property type="entry name" value="DUF2141"/>
    <property type="match status" value="1"/>
</dbReference>
<feature type="signal peptide" evidence="1">
    <location>
        <begin position="1"/>
        <end position="26"/>
    </location>
</feature>
<evidence type="ECO:0000256" key="1">
    <source>
        <dbReference type="SAM" id="SignalP"/>
    </source>
</evidence>
<evidence type="ECO:0000313" key="2">
    <source>
        <dbReference type="EMBL" id="TWJ08780.1"/>
    </source>
</evidence>
<dbReference type="Proteomes" id="UP000320547">
    <property type="component" value="Unassembled WGS sequence"/>
</dbReference>
<reference evidence="2 3" key="1">
    <citation type="submission" date="2019-07" db="EMBL/GenBank/DDBJ databases">
        <title>Genomic Encyclopedia of Archaeal and Bacterial Type Strains, Phase II (KMG-II): from individual species to whole genera.</title>
        <authorList>
            <person name="Goeker M."/>
        </authorList>
    </citation>
    <scope>NUCLEOTIDE SEQUENCE [LARGE SCALE GENOMIC DNA]</scope>
    <source>
        <strain evidence="2 3">ATCC BAA-2084</strain>
    </source>
</reference>